<evidence type="ECO:0000256" key="1">
    <source>
        <dbReference type="SAM" id="SignalP"/>
    </source>
</evidence>
<organism evidence="2 3">
    <name type="scientific">Hapsidospora chrysogenum (strain ATCC 11550 / CBS 779.69 / DSM 880 / IAM 14645 / JCM 23072 / IMI 49137)</name>
    <name type="common">Acremonium chrysogenum</name>
    <dbReference type="NCBI Taxonomy" id="857340"/>
    <lineage>
        <taxon>Eukaryota</taxon>
        <taxon>Fungi</taxon>
        <taxon>Dikarya</taxon>
        <taxon>Ascomycota</taxon>
        <taxon>Pezizomycotina</taxon>
        <taxon>Sordariomycetes</taxon>
        <taxon>Hypocreomycetidae</taxon>
        <taxon>Hypocreales</taxon>
        <taxon>Bionectriaceae</taxon>
        <taxon>Hapsidospora</taxon>
    </lineage>
</organism>
<proteinExistence type="predicted"/>
<comment type="caution">
    <text evidence="2">The sequence shown here is derived from an EMBL/GenBank/DDBJ whole genome shotgun (WGS) entry which is preliminary data.</text>
</comment>
<protein>
    <submittedName>
        <fullName evidence="2">Uncharacterized protein</fullName>
    </submittedName>
</protein>
<evidence type="ECO:0000313" key="3">
    <source>
        <dbReference type="Proteomes" id="UP000029964"/>
    </source>
</evidence>
<keyword evidence="1" id="KW-0732">Signal</keyword>
<sequence length="138" mass="14613">MKAAIFLSFAATVMASVLNKRQCHADNCARQVTGTRPGLSPIESRRADCSSFMTSTVVPDTVTTTTTVIITLRGTAGEAPEPTEYPTATVPAYASSCDDGVEYSSVCSCWGITAAVTTAPTPTEIQTVTTTWEYCDDL</sequence>
<accession>A0A086TGR8</accession>
<evidence type="ECO:0000313" key="2">
    <source>
        <dbReference type="EMBL" id="KFH48550.1"/>
    </source>
</evidence>
<dbReference type="HOGENOM" id="CLU_122522_0_0_1"/>
<keyword evidence="3" id="KW-1185">Reference proteome</keyword>
<dbReference type="Proteomes" id="UP000029964">
    <property type="component" value="Unassembled WGS sequence"/>
</dbReference>
<feature type="signal peptide" evidence="1">
    <location>
        <begin position="1"/>
        <end position="15"/>
    </location>
</feature>
<dbReference type="OrthoDB" id="5596743at2759"/>
<dbReference type="STRING" id="857340.A0A086TGR8"/>
<feature type="chain" id="PRO_5013085098" evidence="1">
    <location>
        <begin position="16"/>
        <end position="138"/>
    </location>
</feature>
<dbReference type="AlphaFoldDB" id="A0A086TGR8"/>
<gene>
    <name evidence="2" type="ORF">ACRE_006930</name>
</gene>
<reference evidence="3" key="1">
    <citation type="journal article" date="2014" name="Genome Announc.">
        <title>Genome sequence and annotation of Acremonium chrysogenum, producer of the beta-lactam antibiotic cephalosporin C.</title>
        <authorList>
            <person name="Terfehr D."/>
            <person name="Dahlmann T.A."/>
            <person name="Specht T."/>
            <person name="Zadra I."/>
            <person name="Kuernsteiner H."/>
            <person name="Kueck U."/>
        </authorList>
    </citation>
    <scope>NUCLEOTIDE SEQUENCE [LARGE SCALE GENOMIC DNA]</scope>
    <source>
        <strain evidence="3">ATCC 11550 / CBS 779.69 / DSM 880 / IAM 14645 / JCM 23072 / IMI 49137</strain>
    </source>
</reference>
<name>A0A086TGR8_HAPC1</name>
<dbReference type="EMBL" id="JPKY01000003">
    <property type="protein sequence ID" value="KFH48550.1"/>
    <property type="molecule type" value="Genomic_DNA"/>
</dbReference>